<gene>
    <name evidence="6" type="ORF">D8674_035035</name>
</gene>
<dbReference type="OrthoDB" id="407658at2759"/>
<dbReference type="AlphaFoldDB" id="A0A5N5GB91"/>
<keyword evidence="5" id="KW-0333">Golgi apparatus</keyword>
<dbReference type="GO" id="GO:0035252">
    <property type="term" value="F:UDP-xylosyltransferase activity"/>
    <property type="evidence" value="ECO:0007669"/>
    <property type="project" value="TreeGrafter"/>
</dbReference>
<dbReference type="InterPro" id="IPR008630">
    <property type="entry name" value="Glyco_trans_34"/>
</dbReference>
<keyword evidence="3" id="KW-0808">Transferase</keyword>
<keyword evidence="2" id="KW-0328">Glycosyltransferase</keyword>
<keyword evidence="7" id="KW-1185">Reference proteome</keyword>
<reference evidence="6 7" key="1">
    <citation type="submission" date="2019-09" db="EMBL/GenBank/DDBJ databases">
        <authorList>
            <person name="Ou C."/>
        </authorList>
    </citation>
    <scope>NUCLEOTIDE SEQUENCE [LARGE SCALE GENOMIC DNA]</scope>
    <source>
        <strain evidence="6">S2</strain>
        <tissue evidence="6">Leaf</tissue>
    </source>
</reference>
<keyword evidence="4" id="KW-0735">Signal-anchor</keyword>
<dbReference type="EMBL" id="SMOL01000458">
    <property type="protein sequence ID" value="KAB2612719.1"/>
    <property type="molecule type" value="Genomic_DNA"/>
</dbReference>
<keyword evidence="4" id="KW-0812">Transmembrane</keyword>
<evidence type="ECO:0000313" key="6">
    <source>
        <dbReference type="EMBL" id="KAB2612719.1"/>
    </source>
</evidence>
<name>A0A5N5GB91_9ROSA</name>
<dbReference type="Proteomes" id="UP000327157">
    <property type="component" value="Chromosome 9"/>
</dbReference>
<organism evidence="6 7">
    <name type="scientific">Pyrus ussuriensis x Pyrus communis</name>
    <dbReference type="NCBI Taxonomy" id="2448454"/>
    <lineage>
        <taxon>Eukaryota</taxon>
        <taxon>Viridiplantae</taxon>
        <taxon>Streptophyta</taxon>
        <taxon>Embryophyta</taxon>
        <taxon>Tracheophyta</taxon>
        <taxon>Spermatophyta</taxon>
        <taxon>Magnoliopsida</taxon>
        <taxon>eudicotyledons</taxon>
        <taxon>Gunneridae</taxon>
        <taxon>Pentapetalae</taxon>
        <taxon>rosids</taxon>
        <taxon>fabids</taxon>
        <taxon>Rosales</taxon>
        <taxon>Rosaceae</taxon>
        <taxon>Amygdaloideae</taxon>
        <taxon>Maleae</taxon>
        <taxon>Pyrus</taxon>
    </lineage>
</organism>
<dbReference type="GO" id="GO:0005768">
    <property type="term" value="C:endosome"/>
    <property type="evidence" value="ECO:0007669"/>
    <property type="project" value="TreeGrafter"/>
</dbReference>
<dbReference type="Pfam" id="PF05637">
    <property type="entry name" value="Glyco_transf_34"/>
    <property type="match status" value="1"/>
</dbReference>
<dbReference type="GO" id="GO:0009969">
    <property type="term" value="P:xyloglucan biosynthetic process"/>
    <property type="evidence" value="ECO:0007669"/>
    <property type="project" value="TreeGrafter"/>
</dbReference>
<dbReference type="PANTHER" id="PTHR31311">
    <property type="entry name" value="XYLOGLUCAN 6-XYLOSYLTRANSFERASE 5-RELATED-RELATED"/>
    <property type="match status" value="1"/>
</dbReference>
<reference evidence="7" key="2">
    <citation type="submission" date="2019-10" db="EMBL/GenBank/DDBJ databases">
        <title>A de novo genome assembly of a pear dwarfing rootstock.</title>
        <authorList>
            <person name="Wang F."/>
            <person name="Wang J."/>
            <person name="Li S."/>
            <person name="Zhang Y."/>
            <person name="Fang M."/>
            <person name="Ma L."/>
            <person name="Zhao Y."/>
            <person name="Jiang S."/>
        </authorList>
    </citation>
    <scope>NUCLEOTIDE SEQUENCE [LARGE SCALE GENOMIC DNA]</scope>
</reference>
<protein>
    <submittedName>
        <fullName evidence="6">Calmodulin binding transcription activator 1</fullName>
    </submittedName>
</protein>
<reference evidence="6 7" key="3">
    <citation type="submission" date="2019-11" db="EMBL/GenBank/DDBJ databases">
        <title>A de novo genome assembly of a pear dwarfing rootstock.</title>
        <authorList>
            <person name="Wang F."/>
            <person name="Wang J."/>
            <person name="Li S."/>
            <person name="Zhang Y."/>
            <person name="Fang M."/>
            <person name="Ma L."/>
            <person name="Zhao Y."/>
            <person name="Jiang S."/>
        </authorList>
    </citation>
    <scope>NUCLEOTIDE SEQUENCE [LARGE SCALE GENOMIC DNA]</scope>
    <source>
        <strain evidence="6">S2</strain>
        <tissue evidence="6">Leaf</tissue>
    </source>
</reference>
<sequence>MDSNALFTDMAFEVPWEQYKNHNFVIHEWNEMVYDDKNWIGLNTGSFLLKNYQWSLDILDVWALIGPKGKIRDEVQVRVLKELGGFLFEIGLEMENRGDYEVEVVFFVIYPNEKCIKQYQERKKIKNHMRHHWYHASTVLIHHHYSHYHPTTIGKDICSPSPNNLFCLPLQRIMLCCFPYFPSWVGLVRRCTGAAKSAWCASCCIEEKGLGLPEDDAGLRPMCWGIGLELLGLGSAREMREKEREARRHYLLLGYAFRLLSSMVNSEFGSTPKTSPNMKNVHIALGILAEYHEWRWLLSPLRREKCGLPPHEEIRRIKGEAFTLEAGKRDIRCLIESRRWRKSQRLPLLLARPSVPKSDLILEVHATVKSDDSYSAAKAVPGQTLLIENEASASMNSRE</sequence>
<dbReference type="GO" id="GO:0000139">
    <property type="term" value="C:Golgi membrane"/>
    <property type="evidence" value="ECO:0007669"/>
    <property type="project" value="UniProtKB-SubCell"/>
</dbReference>
<dbReference type="GO" id="GO:0016758">
    <property type="term" value="F:hexosyltransferase activity"/>
    <property type="evidence" value="ECO:0007669"/>
    <property type="project" value="TreeGrafter"/>
</dbReference>
<accession>A0A5N5GB91</accession>
<dbReference type="GO" id="GO:0033843">
    <property type="term" value="F:xyloglucan 6-xylosyltransferase activity"/>
    <property type="evidence" value="ECO:0007669"/>
    <property type="project" value="TreeGrafter"/>
</dbReference>
<evidence type="ECO:0000256" key="1">
    <source>
        <dbReference type="ARBA" id="ARBA00004323"/>
    </source>
</evidence>
<evidence type="ECO:0000256" key="5">
    <source>
        <dbReference type="ARBA" id="ARBA00023034"/>
    </source>
</evidence>
<evidence type="ECO:0000313" key="7">
    <source>
        <dbReference type="Proteomes" id="UP000327157"/>
    </source>
</evidence>
<proteinExistence type="predicted"/>
<comment type="caution">
    <text evidence="6">The sequence shown here is derived from an EMBL/GenBank/DDBJ whole genome shotgun (WGS) entry which is preliminary data.</text>
</comment>
<dbReference type="GO" id="GO:0005802">
    <property type="term" value="C:trans-Golgi network"/>
    <property type="evidence" value="ECO:0007669"/>
    <property type="project" value="TreeGrafter"/>
</dbReference>
<evidence type="ECO:0000256" key="3">
    <source>
        <dbReference type="ARBA" id="ARBA00022679"/>
    </source>
</evidence>
<evidence type="ECO:0000256" key="4">
    <source>
        <dbReference type="ARBA" id="ARBA00022968"/>
    </source>
</evidence>
<comment type="subcellular location">
    <subcellularLocation>
        <location evidence="1">Golgi apparatus membrane</location>
        <topology evidence="1">Single-pass type II membrane protein</topology>
    </subcellularLocation>
</comment>
<dbReference type="PANTHER" id="PTHR31311:SF5">
    <property type="entry name" value="XYLOGLUCAN 6-XYLOSYLTRANSFERASE 2"/>
    <property type="match status" value="1"/>
</dbReference>
<evidence type="ECO:0000256" key="2">
    <source>
        <dbReference type="ARBA" id="ARBA00022676"/>
    </source>
</evidence>